<accession>A0ABQ7PTL5</accession>
<organism evidence="2 3">
    <name type="scientific">Plutella xylostella</name>
    <name type="common">Diamondback moth</name>
    <name type="synonym">Plutella maculipennis</name>
    <dbReference type="NCBI Taxonomy" id="51655"/>
    <lineage>
        <taxon>Eukaryota</taxon>
        <taxon>Metazoa</taxon>
        <taxon>Ecdysozoa</taxon>
        <taxon>Arthropoda</taxon>
        <taxon>Hexapoda</taxon>
        <taxon>Insecta</taxon>
        <taxon>Pterygota</taxon>
        <taxon>Neoptera</taxon>
        <taxon>Endopterygota</taxon>
        <taxon>Lepidoptera</taxon>
        <taxon>Glossata</taxon>
        <taxon>Ditrysia</taxon>
        <taxon>Yponomeutoidea</taxon>
        <taxon>Plutellidae</taxon>
        <taxon>Plutella</taxon>
    </lineage>
</organism>
<gene>
    <name evidence="2" type="ORF">JYU34_020822</name>
</gene>
<keyword evidence="3" id="KW-1185">Reference proteome</keyword>
<evidence type="ECO:0000313" key="3">
    <source>
        <dbReference type="Proteomes" id="UP000823941"/>
    </source>
</evidence>
<dbReference type="EMBL" id="JAHIBW010000029">
    <property type="protein sequence ID" value="KAG7295770.1"/>
    <property type="molecule type" value="Genomic_DNA"/>
</dbReference>
<protein>
    <submittedName>
        <fullName evidence="2">Uncharacterized protein</fullName>
    </submittedName>
</protein>
<sequence length="215" mass="24338">MESLIQRQSDIIELIKQIERNFSKDSARRKTRTYLDERLDTLDKLWAEFQSNNDKLAHYENDIEPYFKEDQYSQSRTYFDSVRSKIHSFPAASGEEMQPKSPLVNPRQVKLTIPSVPIPSASTALTPSVYGAPAAAAPAVPPAARAPPAPSTSTSTSTEAPSSKVADLLSQQRTNFRAFNRMVKNIKVDEIRDKWELEDELKNVQSRWSTIDTLH</sequence>
<evidence type="ECO:0000313" key="2">
    <source>
        <dbReference type="EMBL" id="KAG7295770.1"/>
    </source>
</evidence>
<feature type="compositionally biased region" description="Pro residues" evidence="1">
    <location>
        <begin position="139"/>
        <end position="150"/>
    </location>
</feature>
<evidence type="ECO:0000256" key="1">
    <source>
        <dbReference type="SAM" id="MobiDB-lite"/>
    </source>
</evidence>
<reference evidence="2 3" key="1">
    <citation type="submission" date="2021-06" db="EMBL/GenBank/DDBJ databases">
        <title>A haploid diamondback moth (Plutella xylostella L.) genome assembly resolves 31 chromosomes and identifies a diamide resistance mutation.</title>
        <authorList>
            <person name="Ward C.M."/>
            <person name="Perry K.D."/>
            <person name="Baker G."/>
            <person name="Powis K."/>
            <person name="Heckel D.G."/>
            <person name="Baxter S.W."/>
        </authorList>
    </citation>
    <scope>NUCLEOTIDE SEQUENCE [LARGE SCALE GENOMIC DNA]</scope>
    <source>
        <strain evidence="2 3">LV</strain>
        <tissue evidence="2">Single pupa</tissue>
    </source>
</reference>
<name>A0ABQ7PTL5_PLUXY</name>
<dbReference type="Proteomes" id="UP000823941">
    <property type="component" value="Chromosome 29"/>
</dbReference>
<feature type="compositionally biased region" description="Low complexity" evidence="1">
    <location>
        <begin position="151"/>
        <end position="163"/>
    </location>
</feature>
<proteinExistence type="predicted"/>
<feature type="region of interest" description="Disordered" evidence="1">
    <location>
        <begin position="139"/>
        <end position="166"/>
    </location>
</feature>
<comment type="caution">
    <text evidence="2">The sequence shown here is derived from an EMBL/GenBank/DDBJ whole genome shotgun (WGS) entry which is preliminary data.</text>
</comment>